<protein>
    <recommendedName>
        <fullName evidence="4">dolichyl-phosphate beta-glucosyltransferase</fullName>
        <ecNumber evidence="4">2.4.1.117</ecNumber>
    </recommendedName>
</protein>
<evidence type="ECO:0000256" key="12">
    <source>
        <dbReference type="ARBA" id="ARBA00045097"/>
    </source>
</evidence>
<dbReference type="PANTHER" id="PTHR10859">
    <property type="entry name" value="GLYCOSYL TRANSFERASE"/>
    <property type="match status" value="1"/>
</dbReference>
<evidence type="ECO:0000256" key="7">
    <source>
        <dbReference type="ARBA" id="ARBA00022692"/>
    </source>
</evidence>
<feature type="domain" description="Glycosyltransferase 2-like" evidence="13">
    <location>
        <begin position="4"/>
        <end position="128"/>
    </location>
</feature>
<dbReference type="AlphaFoldDB" id="A0A1F6CQJ5"/>
<dbReference type="CDD" id="cd04188">
    <property type="entry name" value="DPG_synthase"/>
    <property type="match status" value="1"/>
</dbReference>
<keyword evidence="8" id="KW-0256">Endoplasmic reticulum</keyword>
<evidence type="ECO:0000256" key="1">
    <source>
        <dbReference type="ARBA" id="ARBA00004389"/>
    </source>
</evidence>
<proteinExistence type="inferred from homology"/>
<dbReference type="SUPFAM" id="SSF53448">
    <property type="entry name" value="Nucleotide-diphospho-sugar transferases"/>
    <property type="match status" value="1"/>
</dbReference>
<dbReference type="Pfam" id="PF00535">
    <property type="entry name" value="Glycos_transf_2"/>
    <property type="match status" value="1"/>
</dbReference>
<comment type="caution">
    <text evidence="14">The sequence shown here is derived from an EMBL/GenBank/DDBJ whole genome shotgun (WGS) entry which is preliminary data.</text>
</comment>
<evidence type="ECO:0000256" key="10">
    <source>
        <dbReference type="ARBA" id="ARBA00022989"/>
    </source>
</evidence>
<keyword evidence="9" id="KW-0735">Signal-anchor</keyword>
<evidence type="ECO:0000256" key="4">
    <source>
        <dbReference type="ARBA" id="ARBA00012583"/>
    </source>
</evidence>
<name>A0A1F6CQJ5_9BACT</name>
<dbReference type="InterPro" id="IPR035518">
    <property type="entry name" value="DPG_synthase"/>
</dbReference>
<dbReference type="GO" id="GO:0004581">
    <property type="term" value="F:dolichyl-phosphate beta-glucosyltransferase activity"/>
    <property type="evidence" value="ECO:0007669"/>
    <property type="project" value="UniProtKB-EC"/>
</dbReference>
<accession>A0A1F6CQJ5</accession>
<dbReference type="GO" id="GO:0006487">
    <property type="term" value="P:protein N-linked glycosylation"/>
    <property type="evidence" value="ECO:0007669"/>
    <property type="project" value="TreeGrafter"/>
</dbReference>
<dbReference type="InterPro" id="IPR029044">
    <property type="entry name" value="Nucleotide-diphossugar_trans"/>
</dbReference>
<keyword evidence="5" id="KW-0328">Glycosyltransferase</keyword>
<dbReference type="EMBL" id="MFKW01000028">
    <property type="protein sequence ID" value="OGG51448.1"/>
    <property type="molecule type" value="Genomic_DNA"/>
</dbReference>
<sequence>MTYSFIIPAYNEEKTIRAAAERVRSYAEGLDGDFEIIIVDDGSSDGTARIASELAEAEPRLRLIRLPENRGKGAAVKAGMLAATGEWRIFLDADLSTLPEEFEWFRTHLASHDIIIGSRALRESRVLIHQPFLREYSGKLFNLAVKTIVGLPFHDTQCGFKAFHARTIGLFERQELHGWAFDVELLANAVKRGFRVAEVPITWRNDPTTTVKTGAALRTVGDLFRIRRRIQN</sequence>
<dbReference type="Proteomes" id="UP000176445">
    <property type="component" value="Unassembled WGS sequence"/>
</dbReference>
<keyword evidence="6" id="KW-0808">Transferase</keyword>
<reference evidence="14 15" key="1">
    <citation type="journal article" date="2016" name="Nat. Commun.">
        <title>Thousands of microbial genomes shed light on interconnected biogeochemical processes in an aquifer system.</title>
        <authorList>
            <person name="Anantharaman K."/>
            <person name="Brown C.T."/>
            <person name="Hug L.A."/>
            <person name="Sharon I."/>
            <person name="Castelle C.J."/>
            <person name="Probst A.J."/>
            <person name="Thomas B.C."/>
            <person name="Singh A."/>
            <person name="Wilkins M.J."/>
            <person name="Karaoz U."/>
            <person name="Brodie E.L."/>
            <person name="Williams K.H."/>
            <person name="Hubbard S.S."/>
            <person name="Banfield J.F."/>
        </authorList>
    </citation>
    <scope>NUCLEOTIDE SEQUENCE [LARGE SCALE GENOMIC DNA]</scope>
</reference>
<keyword evidence="11" id="KW-0472">Membrane</keyword>
<evidence type="ECO:0000256" key="8">
    <source>
        <dbReference type="ARBA" id="ARBA00022824"/>
    </source>
</evidence>
<evidence type="ECO:0000313" key="15">
    <source>
        <dbReference type="Proteomes" id="UP000176445"/>
    </source>
</evidence>
<comment type="catalytic activity">
    <reaction evidence="12">
        <text>a di-trans,poly-cis-dolichyl phosphate + UDP-alpha-D-glucose = a di-trans,poly-cis-dolichyl beta-D-glucosyl phosphate + UDP</text>
        <dbReference type="Rhea" id="RHEA:15401"/>
        <dbReference type="Rhea" id="RHEA-COMP:19498"/>
        <dbReference type="Rhea" id="RHEA-COMP:19502"/>
        <dbReference type="ChEBI" id="CHEBI:57525"/>
        <dbReference type="ChEBI" id="CHEBI:57683"/>
        <dbReference type="ChEBI" id="CHEBI:58223"/>
        <dbReference type="ChEBI" id="CHEBI:58885"/>
        <dbReference type="EC" id="2.4.1.117"/>
    </reaction>
    <physiologicalReaction direction="left-to-right" evidence="12">
        <dbReference type="Rhea" id="RHEA:15402"/>
    </physiologicalReaction>
</comment>
<comment type="similarity">
    <text evidence="3">Belongs to the glycosyltransferase 2 family.</text>
</comment>
<evidence type="ECO:0000256" key="6">
    <source>
        <dbReference type="ARBA" id="ARBA00022679"/>
    </source>
</evidence>
<evidence type="ECO:0000256" key="2">
    <source>
        <dbReference type="ARBA" id="ARBA00004922"/>
    </source>
</evidence>
<evidence type="ECO:0000256" key="9">
    <source>
        <dbReference type="ARBA" id="ARBA00022968"/>
    </source>
</evidence>
<dbReference type="Gene3D" id="3.90.550.10">
    <property type="entry name" value="Spore Coat Polysaccharide Biosynthesis Protein SpsA, Chain A"/>
    <property type="match status" value="1"/>
</dbReference>
<comment type="pathway">
    <text evidence="2">Protein modification; protein glycosylation.</text>
</comment>
<comment type="subcellular location">
    <subcellularLocation>
        <location evidence="1">Endoplasmic reticulum membrane</location>
        <topology evidence="1">Single-pass membrane protein</topology>
    </subcellularLocation>
</comment>
<dbReference type="PANTHER" id="PTHR10859:SF91">
    <property type="entry name" value="DOLICHYL-PHOSPHATE BETA-GLUCOSYLTRANSFERASE"/>
    <property type="match status" value="1"/>
</dbReference>
<evidence type="ECO:0000256" key="3">
    <source>
        <dbReference type="ARBA" id="ARBA00006739"/>
    </source>
</evidence>
<evidence type="ECO:0000313" key="14">
    <source>
        <dbReference type="EMBL" id="OGG51448.1"/>
    </source>
</evidence>
<evidence type="ECO:0000256" key="11">
    <source>
        <dbReference type="ARBA" id="ARBA00023136"/>
    </source>
</evidence>
<gene>
    <name evidence="14" type="ORF">A2704_04585</name>
</gene>
<evidence type="ECO:0000259" key="13">
    <source>
        <dbReference type="Pfam" id="PF00535"/>
    </source>
</evidence>
<organism evidence="14 15">
    <name type="scientific">Candidatus Kaiserbacteria bacterium RIFCSPHIGHO2_01_FULL_54_36b</name>
    <dbReference type="NCBI Taxonomy" id="1798483"/>
    <lineage>
        <taxon>Bacteria</taxon>
        <taxon>Candidatus Kaiseribacteriota</taxon>
    </lineage>
</organism>
<evidence type="ECO:0000256" key="5">
    <source>
        <dbReference type="ARBA" id="ARBA00022676"/>
    </source>
</evidence>
<dbReference type="InterPro" id="IPR001173">
    <property type="entry name" value="Glyco_trans_2-like"/>
</dbReference>
<keyword evidence="10" id="KW-1133">Transmembrane helix</keyword>
<keyword evidence="7" id="KW-0812">Transmembrane</keyword>
<dbReference type="EC" id="2.4.1.117" evidence="4"/>